<gene>
    <name evidence="9" type="ORF">SAMN05216562_0125</name>
</gene>
<evidence type="ECO:0000256" key="5">
    <source>
        <dbReference type="ARBA" id="ARBA00022748"/>
    </source>
</evidence>
<evidence type="ECO:0000256" key="7">
    <source>
        <dbReference type="RuleBase" id="RU364112"/>
    </source>
</evidence>
<evidence type="ECO:0000313" key="10">
    <source>
        <dbReference type="Proteomes" id="UP000198658"/>
    </source>
</evidence>
<reference evidence="10" key="1">
    <citation type="submission" date="2016-10" db="EMBL/GenBank/DDBJ databases">
        <authorList>
            <person name="Varghese N."/>
            <person name="Submissions S."/>
        </authorList>
    </citation>
    <scope>NUCLEOTIDE SEQUENCE [LARGE SCALE GENOMIC DNA]</scope>
    <source>
        <strain evidence="10">CGMCC 1.10657</strain>
    </source>
</reference>
<keyword evidence="3 7" id="KW-0479">Metal-binding</keyword>
<keyword evidence="4 7" id="KW-0732">Signal</keyword>
<keyword evidence="7" id="KW-1133">Transmembrane helix</keyword>
<name>A0A1H3VQN2_9GAMM</name>
<evidence type="ECO:0000256" key="2">
    <source>
        <dbReference type="ARBA" id="ARBA00022617"/>
    </source>
</evidence>
<dbReference type="InterPro" id="IPR051263">
    <property type="entry name" value="C-type_cytochrome_biogenesis"/>
</dbReference>
<keyword evidence="7" id="KW-0472">Membrane</keyword>
<dbReference type="GO" id="GO:0005886">
    <property type="term" value="C:plasma membrane"/>
    <property type="evidence" value="ECO:0007669"/>
    <property type="project" value="TreeGrafter"/>
</dbReference>
<dbReference type="FunFam" id="1.10.8.640:FF:000001">
    <property type="entry name" value="Cytochrome c-type biogenesis protein"/>
    <property type="match status" value="1"/>
</dbReference>
<dbReference type="EMBL" id="FNQO01000001">
    <property type="protein sequence ID" value="SDZ76412.1"/>
    <property type="molecule type" value="Genomic_DNA"/>
</dbReference>
<feature type="chain" id="PRO_5011332280" description="Cytochrome c-type biogenesis protein" evidence="7">
    <location>
        <begin position="30"/>
        <end position="180"/>
    </location>
</feature>
<dbReference type="CDD" id="cd16378">
    <property type="entry name" value="CcmH_N"/>
    <property type="match status" value="1"/>
</dbReference>
<dbReference type="PANTHER" id="PTHR47870">
    <property type="entry name" value="CYTOCHROME C-TYPE BIOGENESIS PROTEIN CCMH"/>
    <property type="match status" value="1"/>
</dbReference>
<dbReference type="Pfam" id="PF03918">
    <property type="entry name" value="CcmH"/>
    <property type="match status" value="1"/>
</dbReference>
<organism evidence="9 10">
    <name type="scientific">Microbulbifer marinus</name>
    <dbReference type="NCBI Taxonomy" id="658218"/>
    <lineage>
        <taxon>Bacteria</taxon>
        <taxon>Pseudomonadati</taxon>
        <taxon>Pseudomonadota</taxon>
        <taxon>Gammaproteobacteria</taxon>
        <taxon>Cellvibrionales</taxon>
        <taxon>Microbulbiferaceae</taxon>
        <taxon>Microbulbifer</taxon>
    </lineage>
</organism>
<dbReference type="Proteomes" id="UP000198658">
    <property type="component" value="Unassembled WGS sequence"/>
</dbReference>
<evidence type="ECO:0000256" key="3">
    <source>
        <dbReference type="ARBA" id="ARBA00022723"/>
    </source>
</evidence>
<dbReference type="GO" id="GO:0046872">
    <property type="term" value="F:metal ion binding"/>
    <property type="evidence" value="ECO:0007669"/>
    <property type="project" value="UniProtKB-KW"/>
</dbReference>
<dbReference type="AlphaFoldDB" id="A0A1H3VQN2"/>
<accession>A0A1H3VQN2</accession>
<protein>
    <recommendedName>
        <fullName evidence="7">Cytochrome c-type biogenesis protein</fullName>
    </recommendedName>
</protein>
<dbReference type="InterPro" id="IPR005616">
    <property type="entry name" value="CcmH/CycL/Ccl2/NrfF_N"/>
</dbReference>
<keyword evidence="7" id="KW-0812">Transmembrane</keyword>
<evidence type="ECO:0000256" key="1">
    <source>
        <dbReference type="ARBA" id="ARBA00010342"/>
    </source>
</evidence>
<feature type="domain" description="CcmH/CycL/Ccl2/NrfF N-terminal" evidence="8">
    <location>
        <begin position="18"/>
        <end position="164"/>
    </location>
</feature>
<keyword evidence="2 7" id="KW-0349">Heme</keyword>
<comment type="function">
    <text evidence="7">Possible subunit of a heme lyase.</text>
</comment>
<dbReference type="STRING" id="658218.SAMN05216562_0125"/>
<sequence length="180" mass="19862">MRDTVRQKSWLAPIAAALCALCLSLAVQAAVEAEQLSSPELQARYHVLIEEMRCPKCQNQNLAGSDSPVAGDLRREIRRLLEEGFTDEEITDYMVARYGDFVLYRPPLQRNTVALWLAPGVFGAIGLFALIVIVLRSRSGTGARQDDASGELTEDERRRLQQLLGDDVDGLSGSGKKNDD</sequence>
<evidence type="ECO:0000256" key="4">
    <source>
        <dbReference type="ARBA" id="ARBA00022729"/>
    </source>
</evidence>
<evidence type="ECO:0000313" key="9">
    <source>
        <dbReference type="EMBL" id="SDZ76412.1"/>
    </source>
</evidence>
<keyword evidence="6 7" id="KW-0408">Iron</keyword>
<dbReference type="Gene3D" id="1.10.8.640">
    <property type="entry name" value="Cytochrome C biogenesis protein"/>
    <property type="match status" value="1"/>
</dbReference>
<proteinExistence type="inferred from homology"/>
<dbReference type="PANTHER" id="PTHR47870:SF1">
    <property type="entry name" value="CYTOCHROME C-TYPE BIOGENESIS PROTEIN CCMH"/>
    <property type="match status" value="1"/>
</dbReference>
<dbReference type="InterPro" id="IPR038297">
    <property type="entry name" value="CcmH/CycL/NrfF/Ccl2_sf"/>
</dbReference>
<comment type="similarity">
    <text evidence="1 7">Belongs to the CcmH/CycL/Ccl2/NrfF family.</text>
</comment>
<evidence type="ECO:0000256" key="6">
    <source>
        <dbReference type="ARBA" id="ARBA00023004"/>
    </source>
</evidence>
<feature type="signal peptide" evidence="7">
    <location>
        <begin position="1"/>
        <end position="29"/>
    </location>
</feature>
<dbReference type="GO" id="GO:0017004">
    <property type="term" value="P:cytochrome complex assembly"/>
    <property type="evidence" value="ECO:0007669"/>
    <property type="project" value="UniProtKB-KW"/>
</dbReference>
<feature type="transmembrane region" description="Helical" evidence="7">
    <location>
        <begin position="113"/>
        <end position="135"/>
    </location>
</feature>
<evidence type="ECO:0000259" key="8">
    <source>
        <dbReference type="Pfam" id="PF03918"/>
    </source>
</evidence>
<keyword evidence="5" id="KW-0201">Cytochrome c-type biogenesis</keyword>
<keyword evidence="10" id="KW-1185">Reference proteome</keyword>